<reference evidence="3" key="1">
    <citation type="submission" date="2021-01" db="EMBL/GenBank/DDBJ databases">
        <title>Adiantum capillus-veneris genome.</title>
        <authorList>
            <person name="Fang Y."/>
            <person name="Liao Q."/>
        </authorList>
    </citation>
    <scope>NUCLEOTIDE SEQUENCE</scope>
    <source>
        <strain evidence="3">H3</strain>
        <tissue evidence="3">Leaf</tissue>
    </source>
</reference>
<dbReference type="PANTHER" id="PTHR33133">
    <property type="entry name" value="OS08G0107100 PROTEIN-RELATED"/>
    <property type="match status" value="1"/>
</dbReference>
<feature type="compositionally biased region" description="Basic and acidic residues" evidence="1">
    <location>
        <begin position="33"/>
        <end position="42"/>
    </location>
</feature>
<feature type="transmembrane region" description="Helical" evidence="2">
    <location>
        <begin position="301"/>
        <end position="322"/>
    </location>
</feature>
<feature type="transmembrane region" description="Helical" evidence="2">
    <location>
        <begin position="161"/>
        <end position="178"/>
    </location>
</feature>
<evidence type="ECO:0000256" key="1">
    <source>
        <dbReference type="SAM" id="MobiDB-lite"/>
    </source>
</evidence>
<proteinExistence type="predicted"/>
<keyword evidence="2" id="KW-1133">Transmembrane helix</keyword>
<feature type="transmembrane region" description="Helical" evidence="2">
    <location>
        <begin position="259"/>
        <end position="281"/>
    </location>
</feature>
<dbReference type="PANTHER" id="PTHR33133:SF1">
    <property type="entry name" value="EXPRESSED PROTEIN-RELATED"/>
    <property type="match status" value="1"/>
</dbReference>
<feature type="transmembrane region" description="Helical" evidence="2">
    <location>
        <begin position="130"/>
        <end position="149"/>
    </location>
</feature>
<feature type="transmembrane region" description="Helical" evidence="2">
    <location>
        <begin position="347"/>
        <end position="368"/>
    </location>
</feature>
<dbReference type="EMBL" id="JABFUD020000003">
    <property type="protein sequence ID" value="KAI5082438.1"/>
    <property type="molecule type" value="Genomic_DNA"/>
</dbReference>
<gene>
    <name evidence="3" type="ORF">GOP47_0002181</name>
</gene>
<protein>
    <submittedName>
        <fullName evidence="3">Uncharacterized protein</fullName>
    </submittedName>
</protein>
<dbReference type="OrthoDB" id="1926790at2759"/>
<organism evidence="3 4">
    <name type="scientific">Adiantum capillus-veneris</name>
    <name type="common">Maidenhair fern</name>
    <dbReference type="NCBI Taxonomy" id="13818"/>
    <lineage>
        <taxon>Eukaryota</taxon>
        <taxon>Viridiplantae</taxon>
        <taxon>Streptophyta</taxon>
        <taxon>Embryophyta</taxon>
        <taxon>Tracheophyta</taxon>
        <taxon>Polypodiopsida</taxon>
        <taxon>Polypodiidae</taxon>
        <taxon>Polypodiales</taxon>
        <taxon>Pteridineae</taxon>
        <taxon>Pteridaceae</taxon>
        <taxon>Vittarioideae</taxon>
        <taxon>Adiantum</taxon>
    </lineage>
</organism>
<feature type="transmembrane region" description="Helical" evidence="2">
    <location>
        <begin position="215"/>
        <end position="239"/>
    </location>
</feature>
<evidence type="ECO:0000313" key="4">
    <source>
        <dbReference type="Proteomes" id="UP000886520"/>
    </source>
</evidence>
<evidence type="ECO:0000313" key="3">
    <source>
        <dbReference type="EMBL" id="KAI5082438.1"/>
    </source>
</evidence>
<feature type="region of interest" description="Disordered" evidence="1">
    <location>
        <begin position="1"/>
        <end position="43"/>
    </location>
</feature>
<keyword evidence="4" id="KW-1185">Reference proteome</keyword>
<dbReference type="Proteomes" id="UP000886520">
    <property type="component" value="Chromosome 2"/>
</dbReference>
<accession>A0A9D4VA47</accession>
<name>A0A9D4VA47_ADICA</name>
<dbReference type="AlphaFoldDB" id="A0A9D4VA47"/>
<keyword evidence="2" id="KW-0812">Transmembrane</keyword>
<keyword evidence="2" id="KW-0472">Membrane</keyword>
<comment type="caution">
    <text evidence="3">The sequence shown here is derived from an EMBL/GenBank/DDBJ whole genome shotgun (WGS) entry which is preliminary data.</text>
</comment>
<feature type="transmembrane region" description="Helical" evidence="2">
    <location>
        <begin position="100"/>
        <end position="118"/>
    </location>
</feature>
<sequence>MADASTAGRDMAYHDHEPVSSTSLDMEDASTASRDEGDHPSHESLLNSEALDASTSTRSHEFFCHDHHELLARHADRLGAMGALDIWRESVRILRANSSTLMTLMFLLICPVSGLLLSRALLHGKLANKLAAHLFTAAGSMGLLHYLSLVKSIYESLSQVLLSYVFSAPVLFTVWLLAKSSIIYIVSSTYTNKPVSIYSSLAAGVQLWKRIFCTYFCNCLILIGFGTTAATIFLVVVSLMDMLQFSADLIFLMELALGLFYSVIFAQLLVMGNLANVISILEEDYGVAALVRSFHLIKGKIQVALSLFCITLSGTVMVEGLYQYRVIGIPPSDYAINTASRLWEGPLLVFMYSFLLLMDAIAGCVFYLTCKSSTFLLAENEHLMDGKVFVDA</sequence>
<evidence type="ECO:0000256" key="2">
    <source>
        <dbReference type="SAM" id="Phobius"/>
    </source>
</evidence>